<keyword evidence="4" id="KW-1185">Reference proteome</keyword>
<accession>A0ABR2G2W6</accession>
<dbReference type="Pfam" id="PF13966">
    <property type="entry name" value="zf-RVT"/>
    <property type="match status" value="1"/>
</dbReference>
<dbReference type="InterPro" id="IPR002156">
    <property type="entry name" value="RNaseH_domain"/>
</dbReference>
<dbReference type="SUPFAM" id="SSF53098">
    <property type="entry name" value="Ribonuclease H-like"/>
    <property type="match status" value="1"/>
</dbReference>
<feature type="domain" description="RNase H type-1" evidence="1">
    <location>
        <begin position="220"/>
        <end position="295"/>
    </location>
</feature>
<evidence type="ECO:0000259" key="2">
    <source>
        <dbReference type="Pfam" id="PF13966"/>
    </source>
</evidence>
<evidence type="ECO:0008006" key="5">
    <source>
        <dbReference type="Google" id="ProtNLM"/>
    </source>
</evidence>
<dbReference type="InterPro" id="IPR044730">
    <property type="entry name" value="RNase_H-like_dom_plant"/>
</dbReference>
<dbReference type="CDD" id="cd06222">
    <property type="entry name" value="RNase_H_like"/>
    <property type="match status" value="1"/>
</dbReference>
<dbReference type="InterPro" id="IPR052929">
    <property type="entry name" value="RNase_H-like_EbsB-rel"/>
</dbReference>
<organism evidence="3 4">
    <name type="scientific">Hibiscus sabdariffa</name>
    <name type="common">roselle</name>
    <dbReference type="NCBI Taxonomy" id="183260"/>
    <lineage>
        <taxon>Eukaryota</taxon>
        <taxon>Viridiplantae</taxon>
        <taxon>Streptophyta</taxon>
        <taxon>Embryophyta</taxon>
        <taxon>Tracheophyta</taxon>
        <taxon>Spermatophyta</taxon>
        <taxon>Magnoliopsida</taxon>
        <taxon>eudicotyledons</taxon>
        <taxon>Gunneridae</taxon>
        <taxon>Pentapetalae</taxon>
        <taxon>rosids</taxon>
        <taxon>malvids</taxon>
        <taxon>Malvales</taxon>
        <taxon>Malvaceae</taxon>
        <taxon>Malvoideae</taxon>
        <taxon>Hibiscus</taxon>
    </lineage>
</organism>
<evidence type="ECO:0000313" key="4">
    <source>
        <dbReference type="Proteomes" id="UP001472677"/>
    </source>
</evidence>
<sequence>MPLPSSPQPDHVYWRYDRLGYYSVRSGYKYLIQSIYEHSEDHNQHNADKERSFFYNLWSLTLPPKVKITFWKFSHNFLPTFANLSYRRLNVELECTLCRSGVESIKHFMCYCSFTNQLFTELDLKFSAYPGAQSWLMWLIDLFNQLSREKKTMFVTLVWALWIYHNKKVHENKSQSSKDLALYVLAFVQECDGIHKVSSPQRNTDNACWIPPIGDSVKVNFDASFNSSEKRSTCGIIIRDSSDLPMAASTVPHLFTMDPEMAKVKACEQAILLARDLGFMKVIIVGDALNMYMLVGDVIALLTYWQRIMEHQQHIWFGLNRSRPMLRKLSKMTGGG</sequence>
<gene>
    <name evidence="3" type="ORF">V6N12_045496</name>
</gene>
<dbReference type="PANTHER" id="PTHR47074">
    <property type="entry name" value="BNAC02G40300D PROTEIN"/>
    <property type="match status" value="1"/>
</dbReference>
<dbReference type="Proteomes" id="UP001472677">
    <property type="component" value="Unassembled WGS sequence"/>
</dbReference>
<evidence type="ECO:0000259" key="1">
    <source>
        <dbReference type="Pfam" id="PF13456"/>
    </source>
</evidence>
<dbReference type="SUPFAM" id="SSF81891">
    <property type="entry name" value="Poly A polymerase C-terminal region-like"/>
    <property type="match status" value="1"/>
</dbReference>
<comment type="caution">
    <text evidence="3">The sequence shown here is derived from an EMBL/GenBank/DDBJ whole genome shotgun (WGS) entry which is preliminary data.</text>
</comment>
<dbReference type="InterPro" id="IPR012337">
    <property type="entry name" value="RNaseH-like_sf"/>
</dbReference>
<dbReference type="Pfam" id="PF13456">
    <property type="entry name" value="RVT_3"/>
    <property type="match status" value="1"/>
</dbReference>
<proteinExistence type="predicted"/>
<evidence type="ECO:0000313" key="3">
    <source>
        <dbReference type="EMBL" id="KAK8593414.1"/>
    </source>
</evidence>
<reference evidence="3 4" key="1">
    <citation type="journal article" date="2024" name="G3 (Bethesda)">
        <title>Genome assembly of Hibiscus sabdariffa L. provides insights into metabolisms of medicinal natural products.</title>
        <authorList>
            <person name="Kim T."/>
        </authorList>
    </citation>
    <scope>NUCLEOTIDE SEQUENCE [LARGE SCALE GENOMIC DNA]</scope>
    <source>
        <strain evidence="3">TK-2024</strain>
        <tissue evidence="3">Old leaves</tissue>
    </source>
</reference>
<feature type="domain" description="Reverse transcriptase zinc-binding" evidence="2">
    <location>
        <begin position="30"/>
        <end position="118"/>
    </location>
</feature>
<name>A0ABR2G2W6_9ROSI</name>
<dbReference type="PANTHER" id="PTHR47074:SF61">
    <property type="entry name" value="RNASE H TYPE-1 DOMAIN-CONTAINING PROTEIN"/>
    <property type="match status" value="1"/>
</dbReference>
<dbReference type="EMBL" id="JBBPBM010000003">
    <property type="protein sequence ID" value="KAK8593414.1"/>
    <property type="molecule type" value="Genomic_DNA"/>
</dbReference>
<dbReference type="InterPro" id="IPR026960">
    <property type="entry name" value="RVT-Znf"/>
</dbReference>
<protein>
    <recommendedName>
        <fullName evidence="5">Reverse transcriptase zinc-binding domain-containing protein</fullName>
    </recommendedName>
</protein>